<keyword evidence="3" id="KW-1185">Reference proteome</keyword>
<dbReference type="OrthoDB" id="513552at2"/>
<dbReference type="PANTHER" id="PTHR35519:SF2">
    <property type="entry name" value="PH DOMAIN PROTEIN"/>
    <property type="match status" value="1"/>
</dbReference>
<evidence type="ECO:0000313" key="2">
    <source>
        <dbReference type="EMBL" id="SMX34523.1"/>
    </source>
</evidence>
<keyword evidence="1" id="KW-1133">Transmembrane helix</keyword>
<evidence type="ECO:0008006" key="4">
    <source>
        <dbReference type="Google" id="ProtNLM"/>
    </source>
</evidence>
<proteinExistence type="predicted"/>
<keyword evidence="1" id="KW-0812">Transmembrane</keyword>
<feature type="transmembrane region" description="Helical" evidence="1">
    <location>
        <begin position="69"/>
        <end position="90"/>
    </location>
</feature>
<name>A0A238JVJ3_9RHOB</name>
<dbReference type="Pfam" id="PF13430">
    <property type="entry name" value="DUF4112"/>
    <property type="match status" value="1"/>
</dbReference>
<accession>A0A238JVJ3</accession>
<dbReference type="AlphaFoldDB" id="A0A238JVJ3"/>
<dbReference type="RefSeq" id="WP_093966480.1">
    <property type="nucleotide sequence ID" value="NZ_FXYE01000001.1"/>
</dbReference>
<evidence type="ECO:0000256" key="1">
    <source>
        <dbReference type="SAM" id="Phobius"/>
    </source>
</evidence>
<keyword evidence="1" id="KW-0472">Membrane</keyword>
<organism evidence="2 3">
    <name type="scientific">Actibacterium lipolyticum</name>
    <dbReference type="NCBI Taxonomy" id="1524263"/>
    <lineage>
        <taxon>Bacteria</taxon>
        <taxon>Pseudomonadati</taxon>
        <taxon>Pseudomonadota</taxon>
        <taxon>Alphaproteobacteria</taxon>
        <taxon>Rhodobacterales</taxon>
        <taxon>Roseobacteraceae</taxon>
        <taxon>Actibacterium</taxon>
    </lineage>
</organism>
<evidence type="ECO:0000313" key="3">
    <source>
        <dbReference type="Proteomes" id="UP000202922"/>
    </source>
</evidence>
<dbReference type="PANTHER" id="PTHR35519">
    <property type="entry name" value="MEMBRANE PROTEINS"/>
    <property type="match status" value="1"/>
</dbReference>
<protein>
    <recommendedName>
        <fullName evidence="4">DUF4112 domain-containing protein</fullName>
    </recommendedName>
</protein>
<gene>
    <name evidence="2" type="ORF">COL8621_01352</name>
</gene>
<feature type="transmembrane region" description="Helical" evidence="1">
    <location>
        <begin position="36"/>
        <end position="57"/>
    </location>
</feature>
<sequence>MDHNIEKRLITLEKLAYRMENLVPLPGTGLRLGLDAMLGFVPVVGDSLALIPAAYIIRSAHTMGAPRRMLIRMGLNVGVDLIIGFVPLIGDAFDIAWNANTKNVTLLRGYLETQTAHAEWARAAVTFEAEPA</sequence>
<dbReference type="EMBL" id="FXYE01000001">
    <property type="protein sequence ID" value="SMX34523.1"/>
    <property type="molecule type" value="Genomic_DNA"/>
</dbReference>
<dbReference type="Proteomes" id="UP000202922">
    <property type="component" value="Unassembled WGS sequence"/>
</dbReference>
<dbReference type="InterPro" id="IPR025187">
    <property type="entry name" value="DUF4112"/>
</dbReference>
<reference evidence="3" key="1">
    <citation type="submission" date="2017-05" db="EMBL/GenBank/DDBJ databases">
        <authorList>
            <person name="Rodrigo-Torres L."/>
            <person name="Arahal R. D."/>
            <person name="Lucena T."/>
        </authorList>
    </citation>
    <scope>NUCLEOTIDE SEQUENCE [LARGE SCALE GENOMIC DNA]</scope>
    <source>
        <strain evidence="3">CECT 8621</strain>
    </source>
</reference>